<dbReference type="EMBL" id="GBRH01249997">
    <property type="protein sequence ID" value="JAD47898.1"/>
    <property type="molecule type" value="Transcribed_RNA"/>
</dbReference>
<proteinExistence type="predicted"/>
<protein>
    <submittedName>
        <fullName evidence="1">Uncharacterized protein</fullName>
    </submittedName>
</protein>
<name>A0A0A9AD80_ARUDO</name>
<accession>A0A0A9AD80</accession>
<sequence length="23" mass="2661">MLMRTAKINSMLCLSSLPLSHWK</sequence>
<evidence type="ECO:0000313" key="1">
    <source>
        <dbReference type="EMBL" id="JAD47898.1"/>
    </source>
</evidence>
<dbReference type="AlphaFoldDB" id="A0A0A9AD80"/>
<reference evidence="1" key="2">
    <citation type="journal article" date="2015" name="Data Brief">
        <title>Shoot transcriptome of the giant reed, Arundo donax.</title>
        <authorList>
            <person name="Barrero R.A."/>
            <person name="Guerrero F.D."/>
            <person name="Moolhuijzen P."/>
            <person name="Goolsby J.A."/>
            <person name="Tidwell J."/>
            <person name="Bellgard S.E."/>
            <person name="Bellgard M.I."/>
        </authorList>
    </citation>
    <scope>NUCLEOTIDE SEQUENCE</scope>
    <source>
        <tissue evidence="1">Shoot tissue taken approximately 20 cm above the soil surface</tissue>
    </source>
</reference>
<reference evidence="1" key="1">
    <citation type="submission" date="2014-09" db="EMBL/GenBank/DDBJ databases">
        <authorList>
            <person name="Magalhaes I.L.F."/>
            <person name="Oliveira U."/>
            <person name="Santos F.R."/>
            <person name="Vidigal T.H.D.A."/>
            <person name="Brescovit A.D."/>
            <person name="Santos A.J."/>
        </authorList>
    </citation>
    <scope>NUCLEOTIDE SEQUENCE</scope>
    <source>
        <tissue evidence="1">Shoot tissue taken approximately 20 cm above the soil surface</tissue>
    </source>
</reference>
<organism evidence="1">
    <name type="scientific">Arundo donax</name>
    <name type="common">Giant reed</name>
    <name type="synonym">Donax arundinaceus</name>
    <dbReference type="NCBI Taxonomy" id="35708"/>
    <lineage>
        <taxon>Eukaryota</taxon>
        <taxon>Viridiplantae</taxon>
        <taxon>Streptophyta</taxon>
        <taxon>Embryophyta</taxon>
        <taxon>Tracheophyta</taxon>
        <taxon>Spermatophyta</taxon>
        <taxon>Magnoliopsida</taxon>
        <taxon>Liliopsida</taxon>
        <taxon>Poales</taxon>
        <taxon>Poaceae</taxon>
        <taxon>PACMAD clade</taxon>
        <taxon>Arundinoideae</taxon>
        <taxon>Arundineae</taxon>
        <taxon>Arundo</taxon>
    </lineage>
</organism>